<organism evidence="2 3">
    <name type="scientific">Yasminevirus sp. GU-2018</name>
    <dbReference type="NCBI Taxonomy" id="2420051"/>
    <lineage>
        <taxon>Viruses</taxon>
        <taxon>Varidnaviria</taxon>
        <taxon>Bamfordvirae</taxon>
        <taxon>Nucleocytoviricota</taxon>
        <taxon>Megaviricetes</taxon>
        <taxon>Imitervirales</taxon>
        <taxon>Mimiviridae</taxon>
        <taxon>Klosneuvirinae</taxon>
        <taxon>Yasminevirus</taxon>
        <taxon>Yasminevirus saudimassiliense</taxon>
    </lineage>
</organism>
<proteinExistence type="inferred from homology"/>
<dbReference type="EMBL" id="UPSH01000001">
    <property type="protein sequence ID" value="VBB18077.1"/>
    <property type="molecule type" value="Genomic_DNA"/>
</dbReference>
<evidence type="ECO:0000313" key="2">
    <source>
        <dbReference type="EMBL" id="VBB18077.1"/>
    </source>
</evidence>
<dbReference type="Gene3D" id="3.40.390.10">
    <property type="entry name" value="Collagenase (Catalytic Domain)"/>
    <property type="match status" value="1"/>
</dbReference>
<sequence>MEEKVEGVRKPRICASHKNTVLAGKLDRAIAQATKKSTIVDNGHKMTINVVVHIMYQDASTPESMADVDAMIQTLNKDYNGKAENFDTDGTKYTRKTPSAKTYTDMLALTGSANIEFKLKDTVYKKMEVTLNDDDDLDNKNLAVKNSSTGSDAVNPGKCLNIWIVDNLGGGLLGYSTFPWDSILKTNAPFDPANVKYDAEKLKYDGVVIDKKVFGAKPESKEYNLNKTIVHEVGHWTGLYHTFQQGSIETLDKMSNFDYDTTTADDTQEVTGDCIIDTPIQSNPTYGNPLKDNTPWPYTIVETKQTVRSGKLKNTIKYVNKKNKSWHMFMNFMDYSDDECLFMFTKDQAKKMRLMLMMFRAKTITVEK</sequence>
<dbReference type="SUPFAM" id="SSF55486">
    <property type="entry name" value="Metalloproteases ('zincins'), catalytic domain"/>
    <property type="match status" value="1"/>
</dbReference>
<dbReference type="InterPro" id="IPR024079">
    <property type="entry name" value="MetalloPept_cat_dom_sf"/>
</dbReference>
<dbReference type="Proteomes" id="UP000594342">
    <property type="component" value="Unassembled WGS sequence"/>
</dbReference>
<dbReference type="PANTHER" id="PTHR47466:SF1">
    <property type="entry name" value="METALLOPROTEASE MEP1 (AFU_ORTHOLOGUE AFUA_1G07730)-RELATED"/>
    <property type="match status" value="1"/>
</dbReference>
<dbReference type="PANTHER" id="PTHR47466">
    <property type="match status" value="1"/>
</dbReference>
<comment type="caution">
    <text evidence="2">The sequence shown here is derived from an EMBL/GenBank/DDBJ whole genome shotgun (WGS) entry which is preliminary data.</text>
</comment>
<evidence type="ECO:0000256" key="1">
    <source>
        <dbReference type="ARBA" id="ARBA00008721"/>
    </source>
</evidence>
<protein>
    <submittedName>
        <fullName evidence="2">Ulilysin</fullName>
    </submittedName>
</protein>
<reference evidence="2 3" key="1">
    <citation type="submission" date="2018-10" db="EMBL/GenBank/DDBJ databases">
        <authorList>
            <consortium name="IHU Genomes"/>
        </authorList>
    </citation>
    <scope>NUCLEOTIDE SEQUENCE [LARGE SCALE GENOMIC DNA]</scope>
    <source>
        <strain evidence="2 3">A1</strain>
    </source>
</reference>
<gene>
    <name evidence="2" type="ORF">YASMINEVIRUS_540</name>
</gene>
<name>A0A5K0U893_9VIRU</name>
<dbReference type="GO" id="GO:0008237">
    <property type="term" value="F:metallopeptidase activity"/>
    <property type="evidence" value="ECO:0007669"/>
    <property type="project" value="InterPro"/>
</dbReference>
<accession>A0A5K0U893</accession>
<keyword evidence="3" id="KW-1185">Reference proteome</keyword>
<comment type="similarity">
    <text evidence="1">Belongs to the peptidase M43B family.</text>
</comment>
<evidence type="ECO:0000313" key="3">
    <source>
        <dbReference type="Proteomes" id="UP000594342"/>
    </source>
</evidence>